<dbReference type="PROSITE" id="PS50890">
    <property type="entry name" value="PUA"/>
    <property type="match status" value="1"/>
</dbReference>
<dbReference type="Gene3D" id="1.25.40.20">
    <property type="entry name" value="Ankyrin repeat-containing domain"/>
    <property type="match status" value="3"/>
</dbReference>
<dbReference type="PANTHER" id="PTHR24198">
    <property type="entry name" value="ANKYRIN REPEAT AND PROTEIN KINASE DOMAIN-CONTAINING PROTEIN"/>
    <property type="match status" value="1"/>
</dbReference>
<evidence type="ECO:0000313" key="5">
    <source>
        <dbReference type="EMBL" id="CAC5388913.1"/>
    </source>
</evidence>
<dbReference type="Proteomes" id="UP000507470">
    <property type="component" value="Unassembled WGS sequence"/>
</dbReference>
<dbReference type="PRINTS" id="PR01415">
    <property type="entry name" value="ANKYRIN"/>
</dbReference>
<reference evidence="5 6" key="1">
    <citation type="submission" date="2020-06" db="EMBL/GenBank/DDBJ databases">
        <authorList>
            <person name="Li R."/>
            <person name="Bekaert M."/>
        </authorList>
    </citation>
    <scope>NUCLEOTIDE SEQUENCE [LARGE SCALE GENOMIC DNA]</scope>
    <source>
        <strain evidence="6">wild</strain>
    </source>
</reference>
<dbReference type="SUPFAM" id="SSF52540">
    <property type="entry name" value="P-loop containing nucleoside triphosphate hydrolases"/>
    <property type="match status" value="1"/>
</dbReference>
<dbReference type="SMART" id="SM00248">
    <property type="entry name" value="ANK"/>
    <property type="match status" value="8"/>
</dbReference>
<dbReference type="OrthoDB" id="5962960at2759"/>
<dbReference type="PROSITE" id="PS50297">
    <property type="entry name" value="ANK_REP_REGION"/>
    <property type="match status" value="7"/>
</dbReference>
<feature type="repeat" description="ANK" evidence="3">
    <location>
        <begin position="46"/>
        <end position="78"/>
    </location>
</feature>
<feature type="repeat" description="ANK" evidence="3">
    <location>
        <begin position="79"/>
        <end position="111"/>
    </location>
</feature>
<name>A0A6J8BY67_MYTCO</name>
<sequence>MDADLDTKDNDRLNNELIEAAKSGDLEAVNKCLQKGALINYVDQSDNLTALHYASANGHRGIISILLDNDADINVLTPDGVSVLHCAVENGQKEIVSELLDNDCDPYRLTDFGRTVLHWAAENGKHEIVSVFLDKELDMLNCVDKDGWLALHLAALNGHIDSVSELLRRGSDVNAATLDGTTALHLSSSKGHMAVVTVLLDYAADINAKTADGTTALHLSSINGHADVVTVLLDKAADPNAKTAKGFTALHYAAEDLKMDIVSILVEKGAEVNSATTGGSTALDRISSNLLCQTDRRKKMKRFLQEEKQKVELLQQLRGLGLETASDLQDLLQESSFKSFWNRVYLVGPYSVGKSCLAKILVGERVPESRESTDGIWIYMGRAGMDVDEMKWIYFEKGNAVTEILTNMLMTLSSAEATTDAWNNSANVHTKQNLLETKRKCNYQAMKVDNDPQRGSLVGAEALMSTASSHKESEREDADTIEDLQSFEGNCIDIQPSEGFVNPTFSLNDNQDDHSTYNQPKGADAQCSTTDEIKTALMFDSSMKKLILELPKMTERNQSTTQAIQIISGQFDSEWMKEISSDMSNDKLHELMVKAVKEGKYKQMVVPIDIWDFGGQKDYHMTHQLFITSRGIFILMFNGSIGIHKHRPDLGFLPGHFGKPTIAVYLLHWVNSILTFCKRSKEGYPKIIFVASHKDRISLIWKWRFESYRRKLEDKIQKLFKSHAGLKHLEFKPLLFINSKNPEDPEIKELQQRLMKMATEHPRWGEEMPSAWIPLDLQLTMKVEEGTNVISRDQLRSLNSKNESMSLSEKQMGTFLEVQHSLGKLLYFNVENLRDYVIISPAYLVEVLRSLVTEKQFWPKTGRFPRILKTLQKTGFIDKEDIYHLWEQEKFVHILPYRKYMVEMLVHLDVIIAPRTSFELSSSPLKDVSRFLVPCMITKTNDTKYLEKFRNCNNSIVMAYKFIEEVIPPALSYRFLGSFITMWHVKNYKEKNRETIMLFSDLIVVQVDQSHDIAVQVKGNRVVVSLVHALKKENIIPTLASSIQECLTSAMHGICQFYSTLSDAQNSSGHQPMPFEIEFGVFCKSDICFFHHNEICPNSPWFCSQHRKNNEVGYLQAWFSEKEPSDKCLSTCIGLGRMALEQCPSDKHLRRLVGELSPGKCRELAIKFGLEVNEWENFEYQFQYQIPDDLKFVAIRSCREKSRNFTFRMLVPVLEKLELSHHLLCKVLRDVKPDVSGIPEDTLNSPPSNKVLLDLSNHIEIVLCNLPSSWI</sequence>
<dbReference type="Pfam" id="PF16095">
    <property type="entry name" value="COR-A"/>
    <property type="match status" value="1"/>
</dbReference>
<dbReference type="EMBL" id="CACVKT020004297">
    <property type="protein sequence ID" value="CAC5388913.1"/>
    <property type="molecule type" value="Genomic_DNA"/>
</dbReference>
<dbReference type="Gene3D" id="3.40.50.300">
    <property type="entry name" value="P-loop containing nucleotide triphosphate hydrolases"/>
    <property type="match status" value="1"/>
</dbReference>
<dbReference type="PROSITE" id="PS50088">
    <property type="entry name" value="ANK_REPEAT"/>
    <property type="match status" value="7"/>
</dbReference>
<dbReference type="Pfam" id="PF13637">
    <property type="entry name" value="Ank_4"/>
    <property type="match status" value="1"/>
</dbReference>
<dbReference type="PANTHER" id="PTHR24198:SF165">
    <property type="entry name" value="ANKYRIN REPEAT-CONTAINING PROTEIN-RELATED"/>
    <property type="match status" value="1"/>
</dbReference>
<evidence type="ECO:0000313" key="6">
    <source>
        <dbReference type="Proteomes" id="UP000507470"/>
    </source>
</evidence>
<organism evidence="5 6">
    <name type="scientific">Mytilus coruscus</name>
    <name type="common">Sea mussel</name>
    <dbReference type="NCBI Taxonomy" id="42192"/>
    <lineage>
        <taxon>Eukaryota</taxon>
        <taxon>Metazoa</taxon>
        <taxon>Spiralia</taxon>
        <taxon>Lophotrochozoa</taxon>
        <taxon>Mollusca</taxon>
        <taxon>Bivalvia</taxon>
        <taxon>Autobranchia</taxon>
        <taxon>Pteriomorphia</taxon>
        <taxon>Mytilida</taxon>
        <taxon>Mytiloidea</taxon>
        <taxon>Mytilidae</taxon>
        <taxon>Mytilinae</taxon>
        <taxon>Mytilus</taxon>
    </lineage>
</organism>
<accession>A0A6J8BY67</accession>
<feature type="domain" description="COR" evidence="4">
    <location>
        <begin position="769"/>
        <end position="935"/>
    </location>
</feature>
<dbReference type="InterPro" id="IPR036770">
    <property type="entry name" value="Ankyrin_rpt-contain_sf"/>
</dbReference>
<protein>
    <recommendedName>
        <fullName evidence="4">COR domain-containing protein</fullName>
    </recommendedName>
</protein>
<dbReference type="Pfam" id="PF08477">
    <property type="entry name" value="Roc"/>
    <property type="match status" value="1"/>
</dbReference>
<dbReference type="Pfam" id="PF12796">
    <property type="entry name" value="Ank_2"/>
    <property type="match status" value="2"/>
</dbReference>
<evidence type="ECO:0000256" key="1">
    <source>
        <dbReference type="ARBA" id="ARBA00022737"/>
    </source>
</evidence>
<dbReference type="Gene3D" id="1.10.10.10">
    <property type="entry name" value="Winged helix-like DNA-binding domain superfamily/Winged helix DNA-binding domain"/>
    <property type="match status" value="1"/>
</dbReference>
<dbReference type="InterPro" id="IPR036388">
    <property type="entry name" value="WH-like_DNA-bd_sf"/>
</dbReference>
<evidence type="ECO:0000256" key="2">
    <source>
        <dbReference type="ARBA" id="ARBA00023043"/>
    </source>
</evidence>
<gene>
    <name evidence="5" type="ORF">MCOR_24143</name>
</gene>
<keyword evidence="1" id="KW-0677">Repeat</keyword>
<keyword evidence="2 3" id="KW-0040">ANK repeat</keyword>
<feature type="repeat" description="ANK" evidence="3">
    <location>
        <begin position="112"/>
        <end position="139"/>
    </location>
</feature>
<dbReference type="InterPro" id="IPR027417">
    <property type="entry name" value="P-loop_NTPase"/>
</dbReference>
<feature type="repeat" description="ANK" evidence="3">
    <location>
        <begin position="146"/>
        <end position="178"/>
    </location>
</feature>
<dbReference type="Pfam" id="PF00023">
    <property type="entry name" value="Ank"/>
    <property type="match status" value="1"/>
</dbReference>
<feature type="repeat" description="ANK" evidence="3">
    <location>
        <begin position="212"/>
        <end position="244"/>
    </location>
</feature>
<keyword evidence="6" id="KW-1185">Reference proteome</keyword>
<feature type="repeat" description="ANK" evidence="3">
    <location>
        <begin position="179"/>
        <end position="211"/>
    </location>
</feature>
<dbReference type="AlphaFoldDB" id="A0A6J8BY67"/>
<proteinExistence type="predicted"/>
<evidence type="ECO:0000256" key="3">
    <source>
        <dbReference type="PROSITE-ProRule" id="PRU00023"/>
    </source>
</evidence>
<dbReference type="SUPFAM" id="SSF48403">
    <property type="entry name" value="Ankyrin repeat"/>
    <property type="match status" value="1"/>
</dbReference>
<dbReference type="InterPro" id="IPR032171">
    <property type="entry name" value="COR-A"/>
</dbReference>
<evidence type="ECO:0000259" key="4">
    <source>
        <dbReference type="Pfam" id="PF16095"/>
    </source>
</evidence>
<feature type="repeat" description="ANK" evidence="3">
    <location>
        <begin position="245"/>
        <end position="277"/>
    </location>
</feature>
<dbReference type="InterPro" id="IPR002110">
    <property type="entry name" value="Ankyrin_rpt"/>
</dbReference>